<dbReference type="Pfam" id="PF00565">
    <property type="entry name" value="SNase"/>
    <property type="match status" value="1"/>
</dbReference>
<reference evidence="6 7" key="2">
    <citation type="journal article" date="2016" name="Science">
        <title>A bacterium that degrades and assimilates poly(ethylene terephthalate).</title>
        <authorList>
            <person name="Yoshida S."/>
            <person name="Hiraga K."/>
            <person name="Takehana T."/>
            <person name="Taniguchi I."/>
            <person name="Yamaji H."/>
            <person name="Maeda Y."/>
            <person name="Toyohara K."/>
            <person name="Miyamoto K."/>
            <person name="Kimura Y."/>
            <person name="Oda K."/>
        </authorList>
    </citation>
    <scope>NUCLEOTIDE SEQUENCE [LARGE SCALE GENOMIC DNA]</scope>
    <source>
        <strain evidence="7">NBRC 110686 / TISTR 2288 / 201-F6</strain>
    </source>
</reference>
<dbReference type="PANTHER" id="PTHR12302">
    <property type="entry name" value="EBNA2 BINDING PROTEIN P100"/>
    <property type="match status" value="1"/>
</dbReference>
<keyword evidence="2" id="KW-0255">Endonuclease</keyword>
<reference evidence="7" key="1">
    <citation type="submission" date="2015-07" db="EMBL/GenBank/DDBJ databases">
        <title>Discovery of a poly(ethylene terephthalate assimilation.</title>
        <authorList>
            <person name="Yoshida S."/>
            <person name="Hiraga K."/>
            <person name="Takehana T."/>
            <person name="Taniguchi I."/>
            <person name="Yamaji H."/>
            <person name="Maeda Y."/>
            <person name="Toyohara K."/>
            <person name="Miyamoto K."/>
            <person name="Kimura Y."/>
            <person name="Oda K."/>
        </authorList>
    </citation>
    <scope>NUCLEOTIDE SEQUENCE [LARGE SCALE GENOMIC DNA]</scope>
    <source>
        <strain evidence="7">NBRC 110686 / TISTR 2288 / 201-F6</strain>
    </source>
</reference>
<keyword evidence="7" id="KW-1185">Reference proteome</keyword>
<proteinExistence type="predicted"/>
<dbReference type="PROSITE" id="PS50830">
    <property type="entry name" value="TNASE_3"/>
    <property type="match status" value="1"/>
</dbReference>
<evidence type="ECO:0000256" key="4">
    <source>
        <dbReference type="SAM" id="MobiDB-lite"/>
    </source>
</evidence>
<dbReference type="SMART" id="SM00318">
    <property type="entry name" value="SNc"/>
    <property type="match status" value="1"/>
</dbReference>
<feature type="domain" description="TNase-like" evidence="5">
    <location>
        <begin position="1"/>
        <end position="113"/>
    </location>
</feature>
<dbReference type="SUPFAM" id="SSF50199">
    <property type="entry name" value="Staphylococcal nuclease"/>
    <property type="match status" value="1"/>
</dbReference>
<keyword evidence="3" id="KW-0378">Hydrolase</keyword>
<protein>
    <recommendedName>
        <fullName evidence="5">TNase-like domain-containing protein</fullName>
    </recommendedName>
</protein>
<organism evidence="6 7">
    <name type="scientific">Piscinibacter sakaiensis</name>
    <name type="common">Ideonella sakaiensis</name>
    <dbReference type="NCBI Taxonomy" id="1547922"/>
    <lineage>
        <taxon>Bacteria</taxon>
        <taxon>Pseudomonadati</taxon>
        <taxon>Pseudomonadota</taxon>
        <taxon>Betaproteobacteria</taxon>
        <taxon>Burkholderiales</taxon>
        <taxon>Sphaerotilaceae</taxon>
        <taxon>Piscinibacter</taxon>
    </lineage>
</organism>
<evidence type="ECO:0000259" key="5">
    <source>
        <dbReference type="PROSITE" id="PS50830"/>
    </source>
</evidence>
<dbReference type="InterPro" id="IPR035437">
    <property type="entry name" value="SNase_OB-fold_sf"/>
</dbReference>
<evidence type="ECO:0000256" key="1">
    <source>
        <dbReference type="ARBA" id="ARBA00022722"/>
    </source>
</evidence>
<evidence type="ECO:0000256" key="2">
    <source>
        <dbReference type="ARBA" id="ARBA00022759"/>
    </source>
</evidence>
<dbReference type="GO" id="GO:0016787">
    <property type="term" value="F:hydrolase activity"/>
    <property type="evidence" value="ECO:0007669"/>
    <property type="project" value="UniProtKB-KW"/>
</dbReference>
<dbReference type="EMBL" id="BBYR01000017">
    <property type="protein sequence ID" value="GAP35237.1"/>
    <property type="molecule type" value="Genomic_DNA"/>
</dbReference>
<comment type="caution">
    <text evidence="6">The sequence shown here is derived from an EMBL/GenBank/DDBJ whole genome shotgun (WGS) entry which is preliminary data.</text>
</comment>
<name>A0A0K8NXV9_PISS1</name>
<keyword evidence="1" id="KW-0540">Nuclease</keyword>
<evidence type="ECO:0000256" key="3">
    <source>
        <dbReference type="ARBA" id="ARBA00022801"/>
    </source>
</evidence>
<dbReference type="STRING" id="1547922.ISF6_0828"/>
<dbReference type="AlphaFoldDB" id="A0A0K8NXV9"/>
<sequence length="126" mass="13383">MLRQDGAGQAVALRLAALELPPAPPSGAQAAREALRACTGGRTVVATVVETDRQGQPVAMIDAGGQDCGLQLLRRGLAVLLPAEAARLPVGDRHRYRRAQEEARARRLGVWADAARPPPDAPRPER</sequence>
<dbReference type="Gene3D" id="2.40.50.90">
    <property type="match status" value="1"/>
</dbReference>
<dbReference type="InterPro" id="IPR016071">
    <property type="entry name" value="Staphylococal_nuclease_OB-fold"/>
</dbReference>
<dbReference type="Proteomes" id="UP000037660">
    <property type="component" value="Unassembled WGS sequence"/>
</dbReference>
<evidence type="ECO:0000313" key="6">
    <source>
        <dbReference type="EMBL" id="GAP35237.1"/>
    </source>
</evidence>
<feature type="region of interest" description="Disordered" evidence="4">
    <location>
        <begin position="103"/>
        <end position="126"/>
    </location>
</feature>
<dbReference type="GO" id="GO:0004519">
    <property type="term" value="F:endonuclease activity"/>
    <property type="evidence" value="ECO:0007669"/>
    <property type="project" value="UniProtKB-KW"/>
</dbReference>
<feature type="compositionally biased region" description="Pro residues" evidence="4">
    <location>
        <begin position="116"/>
        <end position="126"/>
    </location>
</feature>
<gene>
    <name evidence="6" type="ORF">ISF6_0828</name>
</gene>
<dbReference type="PANTHER" id="PTHR12302:SF3">
    <property type="entry name" value="SERINE_THREONINE-PROTEIN KINASE 31"/>
    <property type="match status" value="1"/>
</dbReference>
<evidence type="ECO:0000313" key="7">
    <source>
        <dbReference type="Proteomes" id="UP000037660"/>
    </source>
</evidence>
<accession>A0A0K8NXV9</accession>